<reference evidence="7" key="1">
    <citation type="journal article" date="2014" name="Int. J. Syst. Evol. Microbiol.">
        <title>Complete genome sequence of Corynebacterium casei LMG S-19264T (=DSM 44701T), isolated from a smear-ripened cheese.</title>
        <authorList>
            <consortium name="US DOE Joint Genome Institute (JGI-PGF)"/>
            <person name="Walter F."/>
            <person name="Albersmeier A."/>
            <person name="Kalinowski J."/>
            <person name="Ruckert C."/>
        </authorList>
    </citation>
    <scope>NUCLEOTIDE SEQUENCE</scope>
    <source>
        <strain evidence="7">CGMCC 1.15725</strain>
    </source>
</reference>
<keyword evidence="8" id="KW-1185">Reference proteome</keyword>
<feature type="transmembrane region" description="Helical" evidence="6">
    <location>
        <begin position="70"/>
        <end position="94"/>
    </location>
</feature>
<evidence type="ECO:0000256" key="6">
    <source>
        <dbReference type="SAM" id="Phobius"/>
    </source>
</evidence>
<dbReference type="AlphaFoldDB" id="A0A8J2YXJ5"/>
<evidence type="ECO:0000313" key="7">
    <source>
        <dbReference type="EMBL" id="GGF28928.1"/>
    </source>
</evidence>
<evidence type="ECO:0000256" key="1">
    <source>
        <dbReference type="ARBA" id="ARBA00004141"/>
    </source>
</evidence>
<keyword evidence="4 6" id="KW-1133">Transmembrane helix</keyword>
<evidence type="ECO:0000256" key="2">
    <source>
        <dbReference type="ARBA" id="ARBA00009694"/>
    </source>
</evidence>
<dbReference type="InterPro" id="IPR006696">
    <property type="entry name" value="DUF423"/>
</dbReference>
<dbReference type="PANTHER" id="PTHR43461:SF1">
    <property type="entry name" value="TRANSMEMBRANE PROTEIN 256"/>
    <property type="match status" value="1"/>
</dbReference>
<evidence type="ECO:0000256" key="4">
    <source>
        <dbReference type="ARBA" id="ARBA00022989"/>
    </source>
</evidence>
<dbReference type="Proteomes" id="UP000646365">
    <property type="component" value="Unassembled WGS sequence"/>
</dbReference>
<evidence type="ECO:0000313" key="8">
    <source>
        <dbReference type="Proteomes" id="UP000646365"/>
    </source>
</evidence>
<name>A0A8J2YXJ5_9PROT</name>
<keyword evidence="5 6" id="KW-0472">Membrane</keyword>
<dbReference type="PANTHER" id="PTHR43461">
    <property type="entry name" value="TRANSMEMBRANE PROTEIN 256"/>
    <property type="match status" value="1"/>
</dbReference>
<comment type="subcellular location">
    <subcellularLocation>
        <location evidence="1">Membrane</location>
        <topology evidence="1">Multi-pass membrane protein</topology>
    </subcellularLocation>
</comment>
<dbReference type="GO" id="GO:0005886">
    <property type="term" value="C:plasma membrane"/>
    <property type="evidence" value="ECO:0007669"/>
    <property type="project" value="TreeGrafter"/>
</dbReference>
<comment type="caution">
    <text evidence="7">The sequence shown here is derived from an EMBL/GenBank/DDBJ whole genome shotgun (WGS) entry which is preliminary data.</text>
</comment>
<dbReference type="EMBL" id="BMJQ01000010">
    <property type="protein sequence ID" value="GGF28928.1"/>
    <property type="molecule type" value="Genomic_DNA"/>
</dbReference>
<keyword evidence="3 6" id="KW-0812">Transmembrane</keyword>
<accession>A0A8J2YXJ5</accession>
<proteinExistence type="inferred from homology"/>
<sequence>MTVAGKFLLAAGLGGAVGVAAGAVGTHVVADDHARQLVDLASRYLMIHAVALVGLAQVGRAGTGGWLVDIAFWLFLVGMVLFGGGLLVSATVGLGAFGSIVPIGGTAFILAWLVVAGLGLRRLAQ</sequence>
<protein>
    <recommendedName>
        <fullName evidence="9">DUF423 domain-containing protein</fullName>
    </recommendedName>
</protein>
<gene>
    <name evidence="7" type="ORF">GCM10011611_38770</name>
</gene>
<evidence type="ECO:0008006" key="9">
    <source>
        <dbReference type="Google" id="ProtNLM"/>
    </source>
</evidence>
<evidence type="ECO:0000256" key="5">
    <source>
        <dbReference type="ARBA" id="ARBA00023136"/>
    </source>
</evidence>
<organism evidence="7 8">
    <name type="scientific">Aliidongia dinghuensis</name>
    <dbReference type="NCBI Taxonomy" id="1867774"/>
    <lineage>
        <taxon>Bacteria</taxon>
        <taxon>Pseudomonadati</taxon>
        <taxon>Pseudomonadota</taxon>
        <taxon>Alphaproteobacteria</taxon>
        <taxon>Rhodospirillales</taxon>
        <taxon>Dongiaceae</taxon>
        <taxon>Aliidongia</taxon>
    </lineage>
</organism>
<reference evidence="7" key="2">
    <citation type="submission" date="2020-09" db="EMBL/GenBank/DDBJ databases">
        <authorList>
            <person name="Sun Q."/>
            <person name="Zhou Y."/>
        </authorList>
    </citation>
    <scope>NUCLEOTIDE SEQUENCE</scope>
    <source>
        <strain evidence="7">CGMCC 1.15725</strain>
    </source>
</reference>
<feature type="transmembrane region" description="Helical" evidence="6">
    <location>
        <begin position="100"/>
        <end position="120"/>
    </location>
</feature>
<evidence type="ECO:0000256" key="3">
    <source>
        <dbReference type="ARBA" id="ARBA00022692"/>
    </source>
</evidence>
<feature type="transmembrane region" description="Helical" evidence="6">
    <location>
        <begin position="41"/>
        <end position="58"/>
    </location>
</feature>
<dbReference type="Pfam" id="PF04241">
    <property type="entry name" value="DUF423"/>
    <property type="match status" value="1"/>
</dbReference>
<comment type="similarity">
    <text evidence="2">Belongs to the UPF0382 family.</text>
</comment>